<dbReference type="AlphaFoldDB" id="A0A1V9XGS0"/>
<protein>
    <submittedName>
        <fullName evidence="4">Ubiquitin-conjugating enzyme E2 J1-like</fullName>
    </submittedName>
</protein>
<proteinExistence type="predicted"/>
<sequence length="315" mass="34665">MIAMEQYNYRSPAVKRLMKEAQELREATEDYFAQPLDDNLFEWHFTVRGPPDSDFEGGIYHGRIILPSEYPMKPPNIVIMTPNGRFETNKKICLSISGHHPESWQPSWSLRTAILALIGFMPTEGQGAIGSLECSSDERKKLARRSANFSCPHCGNVRHLLKEPSLSGPSAANREAKELAAQVSFTSEAVKSKEPIVEKVSAIAEPVVPQPSSTIVPECLSGGAATTDRVAPSEPTIAIRQRVQPEQHAASTTASARVVNSTQPQTTPRVPVMPPTITLQEGLSTSLDLRMIINFFMVLCAAGFLSLCIRRVCFF</sequence>
<keyword evidence="2" id="KW-0472">Membrane</keyword>
<keyword evidence="2" id="KW-0812">Transmembrane</keyword>
<dbReference type="InParanoid" id="A0A1V9XGS0"/>
<dbReference type="STRING" id="418985.A0A1V9XGS0"/>
<gene>
    <name evidence="4" type="ORF">BIW11_10305</name>
</gene>
<evidence type="ECO:0000256" key="2">
    <source>
        <dbReference type="SAM" id="Phobius"/>
    </source>
</evidence>
<dbReference type="Pfam" id="PF00179">
    <property type="entry name" value="UQ_con"/>
    <property type="match status" value="1"/>
</dbReference>
<feature type="compositionally biased region" description="Polar residues" evidence="1">
    <location>
        <begin position="249"/>
        <end position="268"/>
    </location>
</feature>
<keyword evidence="5" id="KW-1185">Reference proteome</keyword>
<dbReference type="PROSITE" id="PS50127">
    <property type="entry name" value="UBC_2"/>
    <property type="match status" value="1"/>
</dbReference>
<reference evidence="4 5" key="1">
    <citation type="journal article" date="2017" name="Gigascience">
        <title>Draft genome of the honey bee ectoparasitic mite, Tropilaelaps mercedesae, is shaped by the parasitic life history.</title>
        <authorList>
            <person name="Dong X."/>
            <person name="Armstrong S.D."/>
            <person name="Xia D."/>
            <person name="Makepeace B.L."/>
            <person name="Darby A.C."/>
            <person name="Kadowaki T."/>
        </authorList>
    </citation>
    <scope>NUCLEOTIDE SEQUENCE [LARGE SCALE GENOMIC DNA]</scope>
    <source>
        <strain evidence="4">Wuxi-XJTLU</strain>
    </source>
</reference>
<keyword evidence="2" id="KW-1133">Transmembrane helix</keyword>
<dbReference type="OrthoDB" id="1158011at2759"/>
<dbReference type="SUPFAM" id="SSF54495">
    <property type="entry name" value="UBC-like"/>
    <property type="match status" value="1"/>
</dbReference>
<feature type="domain" description="UBC core" evidence="3">
    <location>
        <begin position="12"/>
        <end position="166"/>
    </location>
</feature>
<organism evidence="4 5">
    <name type="scientific">Tropilaelaps mercedesae</name>
    <dbReference type="NCBI Taxonomy" id="418985"/>
    <lineage>
        <taxon>Eukaryota</taxon>
        <taxon>Metazoa</taxon>
        <taxon>Ecdysozoa</taxon>
        <taxon>Arthropoda</taxon>
        <taxon>Chelicerata</taxon>
        <taxon>Arachnida</taxon>
        <taxon>Acari</taxon>
        <taxon>Parasitiformes</taxon>
        <taxon>Mesostigmata</taxon>
        <taxon>Gamasina</taxon>
        <taxon>Dermanyssoidea</taxon>
        <taxon>Laelapidae</taxon>
        <taxon>Tropilaelaps</taxon>
    </lineage>
</organism>
<feature type="region of interest" description="Disordered" evidence="1">
    <location>
        <begin position="249"/>
        <end position="273"/>
    </location>
</feature>
<evidence type="ECO:0000256" key="1">
    <source>
        <dbReference type="SAM" id="MobiDB-lite"/>
    </source>
</evidence>
<comment type="caution">
    <text evidence="4">The sequence shown here is derived from an EMBL/GenBank/DDBJ whole genome shotgun (WGS) entry which is preliminary data.</text>
</comment>
<name>A0A1V9XGS0_9ACAR</name>
<evidence type="ECO:0000259" key="3">
    <source>
        <dbReference type="PROSITE" id="PS50127"/>
    </source>
</evidence>
<dbReference type="Gene3D" id="3.10.110.10">
    <property type="entry name" value="Ubiquitin Conjugating Enzyme"/>
    <property type="match status" value="1"/>
</dbReference>
<dbReference type="InterPro" id="IPR016135">
    <property type="entry name" value="UBQ-conjugating_enzyme/RWD"/>
</dbReference>
<dbReference type="InterPro" id="IPR000608">
    <property type="entry name" value="UBC"/>
</dbReference>
<evidence type="ECO:0000313" key="4">
    <source>
        <dbReference type="EMBL" id="OQR72562.1"/>
    </source>
</evidence>
<dbReference type="FunFam" id="3.10.110.10:FF:000086">
    <property type="entry name" value="Ubiquitin-conjugating enzyme E2 J1"/>
    <property type="match status" value="1"/>
</dbReference>
<evidence type="ECO:0000313" key="5">
    <source>
        <dbReference type="Proteomes" id="UP000192247"/>
    </source>
</evidence>
<dbReference type="InterPro" id="IPR050113">
    <property type="entry name" value="Ub_conjugating_enzyme"/>
</dbReference>
<dbReference type="Proteomes" id="UP000192247">
    <property type="component" value="Unassembled WGS sequence"/>
</dbReference>
<dbReference type="EMBL" id="MNPL01011529">
    <property type="protein sequence ID" value="OQR72562.1"/>
    <property type="molecule type" value="Genomic_DNA"/>
</dbReference>
<dbReference type="CDD" id="cd23799">
    <property type="entry name" value="UBCc_UBE2J"/>
    <property type="match status" value="1"/>
</dbReference>
<dbReference type="SMART" id="SM00212">
    <property type="entry name" value="UBCc"/>
    <property type="match status" value="1"/>
</dbReference>
<dbReference type="PANTHER" id="PTHR24067">
    <property type="entry name" value="UBIQUITIN-CONJUGATING ENZYME E2"/>
    <property type="match status" value="1"/>
</dbReference>
<accession>A0A1V9XGS0</accession>
<feature type="transmembrane region" description="Helical" evidence="2">
    <location>
        <begin position="291"/>
        <end position="309"/>
    </location>
</feature>